<gene>
    <name evidence="2" type="ORF">GMJLKIPL_2585</name>
</gene>
<feature type="region of interest" description="Disordered" evidence="1">
    <location>
        <begin position="437"/>
        <end position="457"/>
    </location>
</feature>
<evidence type="ECO:0008006" key="4">
    <source>
        <dbReference type="Google" id="ProtNLM"/>
    </source>
</evidence>
<accession>A0ABQ4SE33</accession>
<proteinExistence type="predicted"/>
<dbReference type="EMBL" id="BPQQ01000031">
    <property type="protein sequence ID" value="GJE00661.1"/>
    <property type="molecule type" value="Genomic_DNA"/>
</dbReference>
<dbReference type="Proteomes" id="UP001055153">
    <property type="component" value="Unassembled WGS sequence"/>
</dbReference>
<evidence type="ECO:0000313" key="2">
    <source>
        <dbReference type="EMBL" id="GJE00661.1"/>
    </source>
</evidence>
<reference evidence="2" key="1">
    <citation type="journal article" date="2021" name="Front. Microbiol.">
        <title>Comprehensive Comparative Genomics and Phenotyping of Methylobacterium Species.</title>
        <authorList>
            <person name="Alessa O."/>
            <person name="Ogura Y."/>
            <person name="Fujitani Y."/>
            <person name="Takami H."/>
            <person name="Hayashi T."/>
            <person name="Sahin N."/>
            <person name="Tani A."/>
        </authorList>
    </citation>
    <scope>NUCLEOTIDE SEQUENCE</scope>
    <source>
        <strain evidence="2">DSM 17168</strain>
    </source>
</reference>
<feature type="compositionally biased region" description="Pro residues" evidence="1">
    <location>
        <begin position="672"/>
        <end position="685"/>
    </location>
</feature>
<keyword evidence="3" id="KW-1185">Reference proteome</keyword>
<protein>
    <recommendedName>
        <fullName evidence="4">Initiator Rep protein domain-containing protein</fullName>
    </recommendedName>
</protein>
<evidence type="ECO:0000256" key="1">
    <source>
        <dbReference type="SAM" id="MobiDB-lite"/>
    </source>
</evidence>
<evidence type="ECO:0000313" key="3">
    <source>
        <dbReference type="Proteomes" id="UP001055153"/>
    </source>
</evidence>
<comment type="caution">
    <text evidence="2">The sequence shown here is derived from an EMBL/GenBank/DDBJ whole genome shotgun (WGS) entry which is preliminary data.</text>
</comment>
<name>A0ABQ4SE33_9HYPH</name>
<organism evidence="2 3">
    <name type="scientific">Methylobacterium isbiliense</name>
    <dbReference type="NCBI Taxonomy" id="315478"/>
    <lineage>
        <taxon>Bacteria</taxon>
        <taxon>Pseudomonadati</taxon>
        <taxon>Pseudomonadota</taxon>
        <taxon>Alphaproteobacteria</taxon>
        <taxon>Hyphomicrobiales</taxon>
        <taxon>Methylobacteriaceae</taxon>
        <taxon>Methylobacterium</taxon>
    </lineage>
</organism>
<sequence length="691" mass="75993">MVQICKRELMPASPEPSVPSARSRRAPFVPGVRGDMEAAVASPEAFAKVAPSVPRPVAYLLDRRLCAIPRLGARDVALWEWVVSYAIAQHPDGLPERIHEPAIPVRPALVAMSGRTRLVQPRELADSLVRLLGGERQELSIDGAFRASLPEWITPLLRRDLYGYLDLAALARFSTKGAPLLYRHLVGRLAADRVRYLPDAPSHVVTVPVAELGEILGMPAPHRMGPLRIRYLQPALDDIADHVTAFTVEAEEAKDERGRNLAVAFSVRLRPPEMRTSAARLLPAEDLSFLQAHPDAPAFQLRASTLVKLGSALPSRRVTQPKAGSRRRPVAALGSEMHAWRRIWLAALDEALTGSALTPGHETSPYRGQRLLEAITRDGADQAFWAFVMAEVESPDLQARLDTGAGIEPIRILAAAERARILRFRNARADRRRALRHARAEGTLPPSTPKSKMTDLQPMTAPVPVAPPVASAPEPAVPETDAALVALLSTEEARAEAKKLWWYWQPASEFPRLHAAATAKLLLDEDLDGQFPIFARADEAMGGEYRANLAKLVSTFDLPRQLHEDRVATRVPDFIDADLAETLVTFLGRTLTVPVQNGVTADPKSTLLRDRAFVRERVVKARAEWQERAARRGDAYVRGKPRTFEQVQREIYGGAPLFVATVKDRDGFNRAAPPPPAPPPQPEAKPPAKAE</sequence>
<reference evidence="2" key="2">
    <citation type="submission" date="2021-08" db="EMBL/GenBank/DDBJ databases">
        <authorList>
            <person name="Tani A."/>
            <person name="Ola A."/>
            <person name="Ogura Y."/>
            <person name="Katsura K."/>
            <person name="Hayashi T."/>
        </authorList>
    </citation>
    <scope>NUCLEOTIDE SEQUENCE</scope>
    <source>
        <strain evidence="2">DSM 17168</strain>
    </source>
</reference>
<feature type="region of interest" description="Disordered" evidence="1">
    <location>
        <begin position="663"/>
        <end position="691"/>
    </location>
</feature>